<dbReference type="EMBL" id="KE504122">
    <property type="protein sequence ID" value="EPT06076.1"/>
    <property type="molecule type" value="Genomic_DNA"/>
</dbReference>
<evidence type="ECO:0000256" key="5">
    <source>
        <dbReference type="ARBA" id="ARBA00022771"/>
    </source>
</evidence>
<evidence type="ECO:0000256" key="6">
    <source>
        <dbReference type="ARBA" id="ARBA00022833"/>
    </source>
</evidence>
<evidence type="ECO:0000256" key="7">
    <source>
        <dbReference type="ARBA" id="ARBA00023242"/>
    </source>
</evidence>
<keyword evidence="8" id="KW-0131">Cell cycle</keyword>
<evidence type="ECO:0000256" key="3">
    <source>
        <dbReference type="ARBA" id="ARBA00022679"/>
    </source>
</evidence>
<dbReference type="InterPro" id="IPR028009">
    <property type="entry name" value="ESCO_Acetyltransf_dom"/>
</dbReference>
<evidence type="ECO:0000256" key="9">
    <source>
        <dbReference type="ARBA" id="ARBA00023315"/>
    </source>
</evidence>
<feature type="domain" description="N-acetyltransferase ESCO zinc-finger" evidence="11">
    <location>
        <begin position="93"/>
        <end position="130"/>
    </location>
</feature>
<dbReference type="eggNOG" id="KOG3014">
    <property type="taxonomic scope" value="Eukaryota"/>
</dbReference>
<evidence type="ECO:0000259" key="11">
    <source>
        <dbReference type="Pfam" id="PF13878"/>
    </source>
</evidence>
<evidence type="ECO:0000256" key="10">
    <source>
        <dbReference type="SAM" id="MobiDB-lite"/>
    </source>
</evidence>
<evidence type="ECO:0000313" key="14">
    <source>
        <dbReference type="Proteomes" id="UP000015241"/>
    </source>
</evidence>
<comment type="similarity">
    <text evidence="2">Belongs to the acetyltransferase family. ECO subfamily.</text>
</comment>
<keyword evidence="14" id="KW-1185">Reference proteome</keyword>
<dbReference type="GO" id="GO:0007064">
    <property type="term" value="P:mitotic sister chromatid cohesion"/>
    <property type="evidence" value="ECO:0007669"/>
    <property type="project" value="TreeGrafter"/>
</dbReference>
<dbReference type="GO" id="GO:0008270">
    <property type="term" value="F:zinc ion binding"/>
    <property type="evidence" value="ECO:0007669"/>
    <property type="project" value="UniProtKB-KW"/>
</dbReference>
<organism evidence="13 14">
    <name type="scientific">Fomitopsis schrenkii</name>
    <name type="common">Brown rot fungus</name>
    <dbReference type="NCBI Taxonomy" id="2126942"/>
    <lineage>
        <taxon>Eukaryota</taxon>
        <taxon>Fungi</taxon>
        <taxon>Dikarya</taxon>
        <taxon>Basidiomycota</taxon>
        <taxon>Agaricomycotina</taxon>
        <taxon>Agaricomycetes</taxon>
        <taxon>Polyporales</taxon>
        <taxon>Fomitopsis</taxon>
    </lineage>
</organism>
<dbReference type="PANTHER" id="PTHR45884:SF2">
    <property type="entry name" value="N-ACETYLTRANSFERASE ECO"/>
    <property type="match status" value="1"/>
</dbReference>
<feature type="compositionally biased region" description="Polar residues" evidence="10">
    <location>
        <begin position="1"/>
        <end position="13"/>
    </location>
</feature>
<reference evidence="13 14" key="1">
    <citation type="journal article" date="2012" name="Science">
        <title>The Paleozoic origin of enzymatic lignin decomposition reconstructed from 31 fungal genomes.</title>
        <authorList>
            <person name="Floudas D."/>
            <person name="Binder M."/>
            <person name="Riley R."/>
            <person name="Barry K."/>
            <person name="Blanchette R.A."/>
            <person name="Henrissat B."/>
            <person name="Martinez A.T."/>
            <person name="Otillar R."/>
            <person name="Spatafora J.W."/>
            <person name="Yadav J.S."/>
            <person name="Aerts A."/>
            <person name="Benoit I."/>
            <person name="Boyd A."/>
            <person name="Carlson A."/>
            <person name="Copeland A."/>
            <person name="Coutinho P.M."/>
            <person name="de Vries R.P."/>
            <person name="Ferreira P."/>
            <person name="Findley K."/>
            <person name="Foster B."/>
            <person name="Gaskell J."/>
            <person name="Glotzer D."/>
            <person name="Gorecki P."/>
            <person name="Heitman J."/>
            <person name="Hesse C."/>
            <person name="Hori C."/>
            <person name="Igarashi K."/>
            <person name="Jurgens J.A."/>
            <person name="Kallen N."/>
            <person name="Kersten P."/>
            <person name="Kohler A."/>
            <person name="Kuees U."/>
            <person name="Kumar T.K.A."/>
            <person name="Kuo A."/>
            <person name="LaButti K."/>
            <person name="Larrondo L.F."/>
            <person name="Lindquist E."/>
            <person name="Ling A."/>
            <person name="Lombard V."/>
            <person name="Lucas S."/>
            <person name="Lundell T."/>
            <person name="Martin R."/>
            <person name="McLaughlin D.J."/>
            <person name="Morgenstern I."/>
            <person name="Morin E."/>
            <person name="Murat C."/>
            <person name="Nagy L.G."/>
            <person name="Nolan M."/>
            <person name="Ohm R.A."/>
            <person name="Patyshakuliyeva A."/>
            <person name="Rokas A."/>
            <person name="Ruiz-Duenas F.J."/>
            <person name="Sabat G."/>
            <person name="Salamov A."/>
            <person name="Samejima M."/>
            <person name="Schmutz J."/>
            <person name="Slot J.C."/>
            <person name="St John F."/>
            <person name="Stenlid J."/>
            <person name="Sun H."/>
            <person name="Sun S."/>
            <person name="Syed K."/>
            <person name="Tsang A."/>
            <person name="Wiebenga A."/>
            <person name="Young D."/>
            <person name="Pisabarro A."/>
            <person name="Eastwood D.C."/>
            <person name="Martin F."/>
            <person name="Cullen D."/>
            <person name="Grigoriev I.V."/>
            <person name="Hibbett D.S."/>
        </authorList>
    </citation>
    <scope>NUCLEOTIDE SEQUENCE</scope>
    <source>
        <strain evidence="14">FP-58527</strain>
    </source>
</reference>
<keyword evidence="4" id="KW-0479">Metal-binding</keyword>
<dbReference type="InParanoid" id="S8FYA1"/>
<dbReference type="Proteomes" id="UP000015241">
    <property type="component" value="Unassembled WGS sequence"/>
</dbReference>
<dbReference type="Pfam" id="PF13880">
    <property type="entry name" value="Acetyltransf_13"/>
    <property type="match status" value="1"/>
</dbReference>
<dbReference type="OrthoDB" id="428854at2759"/>
<evidence type="ECO:0000313" key="13">
    <source>
        <dbReference type="EMBL" id="EPT06076.1"/>
    </source>
</evidence>
<dbReference type="GO" id="GO:0005634">
    <property type="term" value="C:nucleus"/>
    <property type="evidence" value="ECO:0007669"/>
    <property type="project" value="UniProtKB-SubCell"/>
</dbReference>
<keyword evidence="7" id="KW-0539">Nucleus</keyword>
<dbReference type="GO" id="GO:0061733">
    <property type="term" value="F:protein-lysine-acetyltransferase activity"/>
    <property type="evidence" value="ECO:0007669"/>
    <property type="project" value="TreeGrafter"/>
</dbReference>
<keyword evidence="5" id="KW-0863">Zinc-finger</keyword>
<dbReference type="AlphaFoldDB" id="S8FYA1"/>
<feature type="region of interest" description="Disordered" evidence="10">
    <location>
        <begin position="1"/>
        <end position="89"/>
    </location>
</feature>
<evidence type="ECO:0000259" key="12">
    <source>
        <dbReference type="Pfam" id="PF13880"/>
    </source>
</evidence>
<dbReference type="STRING" id="743788.S8FYA1"/>
<evidence type="ECO:0000256" key="4">
    <source>
        <dbReference type="ARBA" id="ARBA00022723"/>
    </source>
</evidence>
<evidence type="ECO:0000256" key="2">
    <source>
        <dbReference type="ARBA" id="ARBA00005816"/>
    </source>
</evidence>
<name>S8FYA1_FOMSC</name>
<dbReference type="Pfam" id="PF13878">
    <property type="entry name" value="zf-C2H2_3"/>
    <property type="match status" value="1"/>
</dbReference>
<keyword evidence="6" id="KW-0862">Zinc</keyword>
<dbReference type="PANTHER" id="PTHR45884">
    <property type="entry name" value="N-ACETYLTRANSFERASE ECO"/>
    <property type="match status" value="1"/>
</dbReference>
<evidence type="ECO:0008006" key="15">
    <source>
        <dbReference type="Google" id="ProtNLM"/>
    </source>
</evidence>
<dbReference type="HOGENOM" id="CLU_073121_0_0_1"/>
<sequence>MAPATRQTYSTRASRLPATPSTPPSDLASSSPPGPPIKRKRSFLEDSSAPNSPTPASKKPRKSLASFAVGKDTTKKGKNNASDAPRKQQKLTQLHFALDVTTLRTCEKCDLSYTKGAPDDESLHRKHCARVQKGLDWGREEEREALKANVEELATGVKLKNGAKGRMVCFRPDVGGKIGTKLTTLLETMSLALSSPPLSPAVLKQCKIYLFLLSTSSSTSLTSREKIVGCVIAQRITTAMSIATDADVAARTSTPAPGSSAPARRPLHSLIPVDTSTGLYVHPAPLPTPMGIPRLFVSSAHRRLGIATHLLAAAAKNFILGCPLDPTKGEIAFTQPTGAGKAVLESWGRGGIRIYEEEQRR</sequence>
<keyword evidence="3" id="KW-0808">Transferase</keyword>
<protein>
    <recommendedName>
        <fullName evidence="15">N-acetyltransferase ECO1</fullName>
    </recommendedName>
</protein>
<proteinExistence type="inferred from homology"/>
<evidence type="ECO:0000256" key="1">
    <source>
        <dbReference type="ARBA" id="ARBA00004123"/>
    </source>
</evidence>
<feature type="domain" description="N-acetyltransferase ESCO acetyl-transferase" evidence="12">
    <location>
        <begin position="289"/>
        <end position="348"/>
    </location>
</feature>
<gene>
    <name evidence="13" type="ORF">FOMPIDRAFT_1026924</name>
</gene>
<keyword evidence="9" id="KW-0012">Acyltransferase</keyword>
<accession>S8FYA1</accession>
<dbReference type="GO" id="GO:0000785">
    <property type="term" value="C:chromatin"/>
    <property type="evidence" value="ECO:0007669"/>
    <property type="project" value="TreeGrafter"/>
</dbReference>
<evidence type="ECO:0000256" key="8">
    <source>
        <dbReference type="ARBA" id="ARBA00023306"/>
    </source>
</evidence>
<dbReference type="InterPro" id="IPR028005">
    <property type="entry name" value="AcTrfase_ESCO_Znf_dom"/>
</dbReference>
<comment type="subcellular location">
    <subcellularLocation>
        <location evidence="1">Nucleus</location>
    </subcellularLocation>
</comment>